<dbReference type="InterPro" id="IPR011701">
    <property type="entry name" value="MFS"/>
</dbReference>
<evidence type="ECO:0000256" key="3">
    <source>
        <dbReference type="ARBA" id="ARBA00022692"/>
    </source>
</evidence>
<feature type="transmembrane region" description="Helical" evidence="6">
    <location>
        <begin position="44"/>
        <end position="61"/>
    </location>
</feature>
<sequence>MVKGFGYSESEIGPRAGLITSAFFIVQIFATPLWCIISNRVGRKPCLIFGLFGTAIAMIFFGSSQSLAMAIISRSLCGLLNGNLAVARTMVGELAEVTRVERGTAFSLFGFSVGIGWMVGPFIGGSLANPAENLGWAGPNGLFVEYPFLLPCLFITLYNTVVGSVSLWFLDETSTLTQEYALEQSMETEEASETSSLLGHSGHQPSYTRLVVIEDTLSTLPKPLQLRRAQALLLISSAFYFIHIIFFDELYALFTASSMKRGIGLSFQPPQIAHSLAFAGPAMISALIGFPRLHGRFSSLPLYRTAGIIFIFLYPLFSFLPKLAQAASVHSSLLLWIPLVGLIIPRYASMVIALASLQIMVNDFVRPKDRALMNGLAQSVGSLARAIGPSLGGFTWSWSLGNGLKAPFDFHINFILLAVVAAGQILTTWSLPSQDQIDTEHKRWVLEDKLKAQQEDLSA</sequence>
<evidence type="ECO:0000256" key="5">
    <source>
        <dbReference type="ARBA" id="ARBA00023136"/>
    </source>
</evidence>
<dbReference type="Gene3D" id="1.20.1250.20">
    <property type="entry name" value="MFS general substrate transporter like domains"/>
    <property type="match status" value="1"/>
</dbReference>
<dbReference type="SUPFAM" id="SSF103473">
    <property type="entry name" value="MFS general substrate transporter"/>
    <property type="match status" value="1"/>
</dbReference>
<evidence type="ECO:0000256" key="6">
    <source>
        <dbReference type="SAM" id="Phobius"/>
    </source>
</evidence>
<dbReference type="Proteomes" id="UP001338125">
    <property type="component" value="Unassembled WGS sequence"/>
</dbReference>
<keyword evidence="3 6" id="KW-0812">Transmembrane</keyword>
<accession>A0ABR0T482</accession>
<evidence type="ECO:0000256" key="4">
    <source>
        <dbReference type="ARBA" id="ARBA00022989"/>
    </source>
</evidence>
<evidence type="ECO:0000313" key="8">
    <source>
        <dbReference type="EMBL" id="KAK5999258.1"/>
    </source>
</evidence>
<feature type="transmembrane region" description="Helical" evidence="6">
    <location>
        <begin position="67"/>
        <end position="87"/>
    </location>
</feature>
<feature type="transmembrane region" description="Helical" evidence="6">
    <location>
        <begin position="302"/>
        <end position="321"/>
    </location>
</feature>
<dbReference type="InterPro" id="IPR020846">
    <property type="entry name" value="MFS_dom"/>
</dbReference>
<evidence type="ECO:0000256" key="2">
    <source>
        <dbReference type="ARBA" id="ARBA00022448"/>
    </source>
</evidence>
<keyword evidence="4 6" id="KW-1133">Transmembrane helix</keyword>
<feature type="transmembrane region" description="Helical" evidence="6">
    <location>
        <begin position="333"/>
        <end position="355"/>
    </location>
</feature>
<keyword evidence="5 6" id="KW-0472">Membrane</keyword>
<feature type="transmembrane region" description="Helical" evidence="6">
    <location>
        <begin position="410"/>
        <end position="431"/>
    </location>
</feature>
<evidence type="ECO:0000259" key="7">
    <source>
        <dbReference type="PROSITE" id="PS50850"/>
    </source>
</evidence>
<name>A0ABR0T482_9HYPO</name>
<protein>
    <submittedName>
        <fullName evidence="8">Peptide/nitrate transporter</fullName>
    </submittedName>
</protein>
<dbReference type="PROSITE" id="PS50850">
    <property type="entry name" value="MFS"/>
    <property type="match status" value="1"/>
</dbReference>
<dbReference type="PANTHER" id="PTHR23504">
    <property type="entry name" value="MAJOR FACILITATOR SUPERFAMILY DOMAIN-CONTAINING PROTEIN 10"/>
    <property type="match status" value="1"/>
</dbReference>
<feature type="transmembrane region" description="Helical" evidence="6">
    <location>
        <begin position="231"/>
        <end position="252"/>
    </location>
</feature>
<keyword evidence="2" id="KW-0813">Transport</keyword>
<comment type="subcellular location">
    <subcellularLocation>
        <location evidence="1">Membrane</location>
        <topology evidence="1">Multi-pass membrane protein</topology>
    </subcellularLocation>
</comment>
<dbReference type="Pfam" id="PF07690">
    <property type="entry name" value="MFS_1"/>
    <property type="match status" value="1"/>
</dbReference>
<feature type="transmembrane region" description="Helical" evidence="6">
    <location>
        <begin position="376"/>
        <end position="398"/>
    </location>
</feature>
<feature type="transmembrane region" description="Helical" evidence="6">
    <location>
        <begin position="272"/>
        <end position="290"/>
    </location>
</feature>
<dbReference type="PANTHER" id="PTHR23504:SF15">
    <property type="entry name" value="MAJOR FACILITATOR SUPERFAMILY (MFS) PROFILE DOMAIN-CONTAINING PROTEIN"/>
    <property type="match status" value="1"/>
</dbReference>
<gene>
    <name evidence="8" type="ORF">PT974_01651</name>
</gene>
<comment type="caution">
    <text evidence="8">The sequence shown here is derived from an EMBL/GenBank/DDBJ whole genome shotgun (WGS) entry which is preliminary data.</text>
</comment>
<feature type="domain" description="Major facilitator superfamily (MFS) profile" evidence="7">
    <location>
        <begin position="1"/>
        <end position="436"/>
    </location>
</feature>
<proteinExistence type="predicted"/>
<feature type="transmembrane region" description="Helical" evidence="6">
    <location>
        <begin position="148"/>
        <end position="170"/>
    </location>
</feature>
<evidence type="ECO:0000313" key="9">
    <source>
        <dbReference type="Proteomes" id="UP001338125"/>
    </source>
</evidence>
<feature type="transmembrane region" description="Helical" evidence="6">
    <location>
        <begin position="108"/>
        <end position="128"/>
    </location>
</feature>
<dbReference type="InterPro" id="IPR036259">
    <property type="entry name" value="MFS_trans_sf"/>
</dbReference>
<keyword evidence="9" id="KW-1185">Reference proteome</keyword>
<feature type="transmembrane region" description="Helical" evidence="6">
    <location>
        <begin position="16"/>
        <end position="37"/>
    </location>
</feature>
<organism evidence="8 9">
    <name type="scientific">Cladobotryum mycophilum</name>
    <dbReference type="NCBI Taxonomy" id="491253"/>
    <lineage>
        <taxon>Eukaryota</taxon>
        <taxon>Fungi</taxon>
        <taxon>Dikarya</taxon>
        <taxon>Ascomycota</taxon>
        <taxon>Pezizomycotina</taxon>
        <taxon>Sordariomycetes</taxon>
        <taxon>Hypocreomycetidae</taxon>
        <taxon>Hypocreales</taxon>
        <taxon>Hypocreaceae</taxon>
        <taxon>Cladobotryum</taxon>
    </lineage>
</organism>
<dbReference type="EMBL" id="JAVFKD010000001">
    <property type="protein sequence ID" value="KAK5999258.1"/>
    <property type="molecule type" value="Genomic_DNA"/>
</dbReference>
<reference evidence="8 9" key="1">
    <citation type="submission" date="2024-01" db="EMBL/GenBank/DDBJ databases">
        <title>Complete genome of Cladobotryum mycophilum ATHUM6906.</title>
        <authorList>
            <person name="Christinaki A.C."/>
            <person name="Myridakis A.I."/>
            <person name="Kouvelis V.N."/>
        </authorList>
    </citation>
    <scope>NUCLEOTIDE SEQUENCE [LARGE SCALE GENOMIC DNA]</scope>
    <source>
        <strain evidence="8 9">ATHUM6906</strain>
    </source>
</reference>
<evidence type="ECO:0000256" key="1">
    <source>
        <dbReference type="ARBA" id="ARBA00004141"/>
    </source>
</evidence>